<feature type="compositionally biased region" description="Basic and acidic residues" evidence="1">
    <location>
        <begin position="35"/>
        <end position="46"/>
    </location>
</feature>
<keyword evidence="3" id="KW-1185">Reference proteome</keyword>
<dbReference type="EMBL" id="LR999453">
    <property type="protein sequence ID" value="CAE5992949.1"/>
    <property type="molecule type" value="Genomic_DNA"/>
</dbReference>
<sequence length="140" mass="15943">MRPQLCPPTNRGYNTTMGSNSKNPPRLLKSSGDYSPRKDGHLHADKSPTYPYVPCFWEPSTIGELPDMNKQPHRTILSHATIVAAPTTRLFTTKSGSMEKKSNERDKIETEELIRNIPYWQKAIQQHITAFTNLIFTEIS</sequence>
<dbReference type="Proteomes" id="UP000682877">
    <property type="component" value="Chromosome 3"/>
</dbReference>
<evidence type="ECO:0000256" key="1">
    <source>
        <dbReference type="SAM" id="MobiDB-lite"/>
    </source>
</evidence>
<name>A0A8S1ZZM3_ARAAE</name>
<dbReference type="AlphaFoldDB" id="A0A8S1ZZM3"/>
<accession>A0A8S1ZZM3</accession>
<evidence type="ECO:0000313" key="2">
    <source>
        <dbReference type="EMBL" id="CAE5992949.1"/>
    </source>
</evidence>
<evidence type="ECO:0000313" key="3">
    <source>
        <dbReference type="Proteomes" id="UP000682877"/>
    </source>
</evidence>
<organism evidence="2 3">
    <name type="scientific">Arabidopsis arenosa</name>
    <name type="common">Sand rock-cress</name>
    <name type="synonym">Cardaminopsis arenosa</name>
    <dbReference type="NCBI Taxonomy" id="38785"/>
    <lineage>
        <taxon>Eukaryota</taxon>
        <taxon>Viridiplantae</taxon>
        <taxon>Streptophyta</taxon>
        <taxon>Embryophyta</taxon>
        <taxon>Tracheophyta</taxon>
        <taxon>Spermatophyta</taxon>
        <taxon>Magnoliopsida</taxon>
        <taxon>eudicotyledons</taxon>
        <taxon>Gunneridae</taxon>
        <taxon>Pentapetalae</taxon>
        <taxon>rosids</taxon>
        <taxon>malvids</taxon>
        <taxon>Brassicales</taxon>
        <taxon>Brassicaceae</taxon>
        <taxon>Camelineae</taxon>
        <taxon>Arabidopsis</taxon>
    </lineage>
</organism>
<proteinExistence type="predicted"/>
<gene>
    <name evidence="2" type="ORF">AARE701A_LOCUS9098</name>
</gene>
<protein>
    <submittedName>
        <fullName evidence="2">Uncharacterized protein</fullName>
    </submittedName>
</protein>
<reference evidence="2" key="1">
    <citation type="submission" date="2021-01" db="EMBL/GenBank/DDBJ databases">
        <authorList>
            <person name="Bezrukov I."/>
        </authorList>
    </citation>
    <scope>NUCLEOTIDE SEQUENCE</scope>
</reference>
<feature type="compositionally biased region" description="Polar residues" evidence="1">
    <location>
        <begin position="11"/>
        <end position="23"/>
    </location>
</feature>
<feature type="region of interest" description="Disordered" evidence="1">
    <location>
        <begin position="1"/>
        <end position="50"/>
    </location>
</feature>